<dbReference type="PANTHER" id="PTHR43105:SF10">
    <property type="entry name" value="NADH-QUINONE OXIDOREDUCTASE SUBUNIT G"/>
    <property type="match status" value="1"/>
</dbReference>
<dbReference type="InterPro" id="IPR050123">
    <property type="entry name" value="Prok_molybdopt-oxidoreductase"/>
</dbReference>
<dbReference type="EC" id="1.7.99.4" evidence="6"/>
<dbReference type="GO" id="GO:0016491">
    <property type="term" value="F:oxidoreductase activity"/>
    <property type="evidence" value="ECO:0007669"/>
    <property type="project" value="UniProtKB-KW"/>
</dbReference>
<keyword evidence="6" id="KW-0560">Oxidoreductase</keyword>
<evidence type="ECO:0000259" key="5">
    <source>
        <dbReference type="PROSITE" id="PS51669"/>
    </source>
</evidence>
<organism evidence="6 7">
    <name type="scientific">Paeniglutamicibacter psychrophenolicus</name>
    <dbReference type="NCBI Taxonomy" id="257454"/>
    <lineage>
        <taxon>Bacteria</taxon>
        <taxon>Bacillati</taxon>
        <taxon>Actinomycetota</taxon>
        <taxon>Actinomycetes</taxon>
        <taxon>Micrococcales</taxon>
        <taxon>Micrococcaceae</taxon>
        <taxon>Paeniglutamicibacter</taxon>
    </lineage>
</organism>
<dbReference type="PANTHER" id="PTHR43105">
    <property type="entry name" value="RESPIRATORY NITRATE REDUCTASE"/>
    <property type="match status" value="1"/>
</dbReference>
<dbReference type="Pfam" id="PF01568">
    <property type="entry name" value="Molydop_binding"/>
    <property type="match status" value="1"/>
</dbReference>
<evidence type="ECO:0000256" key="4">
    <source>
        <dbReference type="ARBA" id="ARBA00023014"/>
    </source>
</evidence>
<dbReference type="Proteomes" id="UP000766570">
    <property type="component" value="Unassembled WGS sequence"/>
</dbReference>
<reference evidence="6 7" key="1">
    <citation type="submission" date="2021-03" db="EMBL/GenBank/DDBJ databases">
        <title>Sequencing the genomes of 1000 actinobacteria strains.</title>
        <authorList>
            <person name="Klenk H.-P."/>
        </authorList>
    </citation>
    <scope>NUCLEOTIDE SEQUENCE [LARGE SCALE GENOMIC DNA]</scope>
    <source>
        <strain evidence="6 7">DSM 15454</strain>
    </source>
</reference>
<dbReference type="InterPro" id="IPR006656">
    <property type="entry name" value="Mopterin_OxRdtase"/>
</dbReference>
<dbReference type="PROSITE" id="PS00932">
    <property type="entry name" value="MOLYBDOPTERIN_PROK_3"/>
    <property type="match status" value="1"/>
</dbReference>
<dbReference type="SUPFAM" id="SSF50692">
    <property type="entry name" value="ADC-like"/>
    <property type="match status" value="1"/>
</dbReference>
<sequence>MAASAVDTRTTPTHCPYCALQCGISLDPGPGAEAREPVLLAGRDFETNGGALCRKGYSAGNLLNHPERLRTPLRRAADGGFEPVGWDEALDVLAQRAADIRREHGADAVAVFGAGGLTNEKAYQLGKFARLALGTARIDYNGRFCMSSAAAAGNRAFGLDRGLPFPLADLDAASMILMLGSNVAETMPPFVRHLEHARACGGLIVVDPRRSPTAELCADGSGWHLQPTPGTDLQLLLGLAHVLLAENLVDDQYLANRTNGLPGLRASVAGWWPERVAATTGVPATEIRRTARALAAAAAAAKTGGGGVFILTGRGVEQHTNGTDTTTAAINIALLLGLPGTLGGGFGTITGQGNGQGGREHGQKADQLPGYRKITDPADRAHVAKVWGVDPETIPGPGIPATELLHTLGTESGARMLMVHGSNPVLSSPDASKVLAGLRRLDFLVVCDFFLSETAAEADLVLPVLQWAEEEGTMTNLEGRVLRRRKALEAPTGTRGELWILAELARRLESPGTFSADAREVFEELRLASAGGLADYSGVDWDDLDAGAAVYWPCSAEHAVSRVPGQRSGTPRLFLDGFAHPDARARLIAVFPGASGGDLHSAGRLALVTGRLLEHYQSGTQTRRVAELAGAAPETRLEIHPATALAHGIAEGQRVAVRNGRGEVVARARLTTAVRLDTVFLPFHFAGKQNANLLTDSAVDPISAMPAFKNASVSLHALGDES</sequence>
<dbReference type="EMBL" id="JAGIOE010000001">
    <property type="protein sequence ID" value="MBP2373241.1"/>
    <property type="molecule type" value="Genomic_DNA"/>
</dbReference>
<evidence type="ECO:0000313" key="7">
    <source>
        <dbReference type="Proteomes" id="UP000766570"/>
    </source>
</evidence>
<accession>A0ABS4WB25</accession>
<evidence type="ECO:0000256" key="2">
    <source>
        <dbReference type="ARBA" id="ARBA00022723"/>
    </source>
</evidence>
<feature type="domain" description="4Fe-4S Mo/W bis-MGD-type" evidence="5">
    <location>
        <begin position="8"/>
        <end position="67"/>
    </location>
</feature>
<proteinExistence type="predicted"/>
<dbReference type="Pfam" id="PF00384">
    <property type="entry name" value="Molybdopterin"/>
    <property type="match status" value="1"/>
</dbReference>
<dbReference type="Gene3D" id="3.40.228.10">
    <property type="entry name" value="Dimethylsulfoxide Reductase, domain 2"/>
    <property type="match status" value="1"/>
</dbReference>
<evidence type="ECO:0000256" key="3">
    <source>
        <dbReference type="ARBA" id="ARBA00023004"/>
    </source>
</evidence>
<dbReference type="PROSITE" id="PS51669">
    <property type="entry name" value="4FE4S_MOW_BIS_MGD"/>
    <property type="match status" value="1"/>
</dbReference>
<keyword evidence="4" id="KW-0411">Iron-sulfur</keyword>
<dbReference type="Gene3D" id="2.40.40.20">
    <property type="match status" value="1"/>
</dbReference>
<dbReference type="Gene3D" id="3.40.50.740">
    <property type="match status" value="1"/>
</dbReference>
<name>A0ABS4WB25_9MICC</name>
<dbReference type="InterPro" id="IPR006963">
    <property type="entry name" value="Mopterin_OxRdtase_4Fe-4S_dom"/>
</dbReference>
<gene>
    <name evidence="6" type="ORF">JOF46_001153</name>
</gene>
<dbReference type="CDD" id="cd00508">
    <property type="entry name" value="MopB_CT_Fdh-Nap-like"/>
    <property type="match status" value="1"/>
</dbReference>
<keyword evidence="7" id="KW-1185">Reference proteome</keyword>
<protein>
    <submittedName>
        <fullName evidence="6">Assimilatory nitrate reductase catalytic subunit</fullName>
        <ecNumber evidence="6">1.7.99.4</ecNumber>
    </submittedName>
</protein>
<dbReference type="SMART" id="SM00926">
    <property type="entry name" value="Molybdop_Fe4S4"/>
    <property type="match status" value="1"/>
</dbReference>
<keyword evidence="1" id="KW-0004">4Fe-4S</keyword>
<dbReference type="InterPro" id="IPR006657">
    <property type="entry name" value="MoPterin_dinucl-bd_dom"/>
</dbReference>
<dbReference type="Gene3D" id="2.20.25.90">
    <property type="entry name" value="ADC-like domains"/>
    <property type="match status" value="1"/>
</dbReference>
<dbReference type="InterPro" id="IPR006655">
    <property type="entry name" value="Mopterin_OxRdtase_prok_CS"/>
</dbReference>
<comment type="caution">
    <text evidence="6">The sequence shown here is derived from an EMBL/GenBank/DDBJ whole genome shotgun (WGS) entry which is preliminary data.</text>
</comment>
<evidence type="ECO:0000313" key="6">
    <source>
        <dbReference type="EMBL" id="MBP2373241.1"/>
    </source>
</evidence>
<dbReference type="Pfam" id="PF04879">
    <property type="entry name" value="Molybdop_Fe4S4"/>
    <property type="match status" value="1"/>
</dbReference>
<keyword evidence="3" id="KW-0408">Iron</keyword>
<evidence type="ECO:0000256" key="1">
    <source>
        <dbReference type="ARBA" id="ARBA00022485"/>
    </source>
</evidence>
<dbReference type="InterPro" id="IPR009010">
    <property type="entry name" value="Asp_de-COase-like_dom_sf"/>
</dbReference>
<keyword evidence="2" id="KW-0479">Metal-binding</keyword>
<dbReference type="SUPFAM" id="SSF53706">
    <property type="entry name" value="Formate dehydrogenase/DMSO reductase, domains 1-3"/>
    <property type="match status" value="1"/>
</dbReference>
<dbReference type="RefSeq" id="WP_209906445.1">
    <property type="nucleotide sequence ID" value="NZ_BAAAMI010000019.1"/>
</dbReference>